<sequence>MANSDMSTNESGVSIQIKGLDEFQVKLKTIEHKAPDRILDKLDAEGKELKKAVQKNTPKRTGKLKKSWKLAPVEKTQGGYQKGLYSKDPKFPLVEKGHRKVTQSGKEIGWTPGKFFLEKTVKEREEETAEELDKWLDELFKELK</sequence>
<dbReference type="Pfam" id="PF04883">
    <property type="entry name" value="HK97-gp10_like"/>
    <property type="match status" value="1"/>
</dbReference>
<name>A0A8S5SLH7_9CAUD</name>
<accession>A0A8S5SLH7</accession>
<protein>
    <submittedName>
        <fullName evidence="1">Putative tail component</fullName>
    </submittedName>
</protein>
<reference evidence="1" key="1">
    <citation type="journal article" date="2021" name="Proc. Natl. Acad. Sci. U.S.A.">
        <title>A Catalog of Tens of Thousands of Viruses from Human Metagenomes Reveals Hidden Associations with Chronic Diseases.</title>
        <authorList>
            <person name="Tisza M.J."/>
            <person name="Buck C.B."/>
        </authorList>
    </citation>
    <scope>NUCLEOTIDE SEQUENCE</scope>
    <source>
        <strain evidence="1">CtOb14</strain>
    </source>
</reference>
<proteinExistence type="predicted"/>
<organism evidence="1">
    <name type="scientific">Siphoviridae sp. ctOb14</name>
    <dbReference type="NCBI Taxonomy" id="2827862"/>
    <lineage>
        <taxon>Viruses</taxon>
        <taxon>Duplodnaviria</taxon>
        <taxon>Heunggongvirae</taxon>
        <taxon>Uroviricota</taxon>
        <taxon>Caudoviricetes</taxon>
    </lineage>
</organism>
<evidence type="ECO:0000313" key="1">
    <source>
        <dbReference type="EMBL" id="DAF51909.1"/>
    </source>
</evidence>
<dbReference type="InterPro" id="IPR010064">
    <property type="entry name" value="HK97-gp10_tail"/>
</dbReference>
<dbReference type="EMBL" id="BK032625">
    <property type="protein sequence ID" value="DAF51909.1"/>
    <property type="molecule type" value="Genomic_DNA"/>
</dbReference>